<protein>
    <submittedName>
        <fullName evidence="2">Uncharacterized protein</fullName>
    </submittedName>
</protein>
<dbReference type="EMBL" id="HG684070">
    <property type="protein sequence ID" value="CDJ32326.1"/>
    <property type="molecule type" value="Genomic_DNA"/>
</dbReference>
<organism evidence="2 3">
    <name type="scientific">Eimeria mitis</name>
    <dbReference type="NCBI Taxonomy" id="44415"/>
    <lineage>
        <taxon>Eukaryota</taxon>
        <taxon>Sar</taxon>
        <taxon>Alveolata</taxon>
        <taxon>Apicomplexa</taxon>
        <taxon>Conoidasida</taxon>
        <taxon>Coccidia</taxon>
        <taxon>Eucoccidiorida</taxon>
        <taxon>Eimeriorina</taxon>
        <taxon>Eimeriidae</taxon>
        <taxon>Eimeria</taxon>
    </lineage>
</organism>
<evidence type="ECO:0000256" key="1">
    <source>
        <dbReference type="SAM" id="MobiDB-lite"/>
    </source>
</evidence>
<keyword evidence="3" id="KW-1185">Reference proteome</keyword>
<dbReference type="Proteomes" id="UP000030744">
    <property type="component" value="Unassembled WGS sequence"/>
</dbReference>
<dbReference type="RefSeq" id="XP_013354891.1">
    <property type="nucleotide sequence ID" value="XM_013499437.1"/>
</dbReference>
<dbReference type="AlphaFoldDB" id="U6K666"/>
<feature type="region of interest" description="Disordered" evidence="1">
    <location>
        <begin position="16"/>
        <end position="50"/>
    </location>
</feature>
<reference evidence="2" key="2">
    <citation type="submission" date="2013-10" db="EMBL/GenBank/DDBJ databases">
        <authorList>
            <person name="Aslett M."/>
        </authorList>
    </citation>
    <scope>NUCLEOTIDE SEQUENCE [LARGE SCALE GENOMIC DNA]</scope>
    <source>
        <strain evidence="2">Houghton</strain>
    </source>
</reference>
<feature type="compositionally biased region" description="Low complexity" evidence="1">
    <location>
        <begin position="16"/>
        <end position="35"/>
    </location>
</feature>
<dbReference type="GeneID" id="25381909"/>
<evidence type="ECO:0000313" key="3">
    <source>
        <dbReference type="Proteomes" id="UP000030744"/>
    </source>
</evidence>
<dbReference type="VEuPathDB" id="ToxoDB:EMH_0074210"/>
<dbReference type="OrthoDB" id="10540261at2759"/>
<accession>U6K666</accession>
<name>U6K666_9EIME</name>
<evidence type="ECO:0000313" key="2">
    <source>
        <dbReference type="EMBL" id="CDJ32326.1"/>
    </source>
</evidence>
<proteinExistence type="predicted"/>
<reference evidence="2" key="1">
    <citation type="submission" date="2013-10" db="EMBL/GenBank/DDBJ databases">
        <title>Genomic analysis of the causative agents of coccidiosis in chickens.</title>
        <authorList>
            <person name="Reid A.J."/>
            <person name="Blake D."/>
            <person name="Billington K."/>
            <person name="Browne H."/>
            <person name="Dunn M."/>
            <person name="Hung S."/>
            <person name="Kawahara F."/>
            <person name="Miranda-Saavedra D."/>
            <person name="Mourier T."/>
            <person name="Nagra H."/>
            <person name="Otto T.D."/>
            <person name="Rawlings N."/>
            <person name="Sanchez A."/>
            <person name="Sanders M."/>
            <person name="Subramaniam C."/>
            <person name="Tay Y."/>
            <person name="Dear P."/>
            <person name="Doerig C."/>
            <person name="Gruber A."/>
            <person name="Parkinson J."/>
            <person name="Shirley M."/>
            <person name="Wan K.L."/>
            <person name="Berriman M."/>
            <person name="Tomley F."/>
            <person name="Pain A."/>
        </authorList>
    </citation>
    <scope>NUCLEOTIDE SEQUENCE [LARGE SCALE GENOMIC DNA]</scope>
    <source>
        <strain evidence="2">Houghton</strain>
    </source>
</reference>
<sequence length="130" mass="13462">MAALVRAFRTSLRSVVQRQSQGSSSSPCNSLPSASTKGSELPGGVESAAEGNVERLTGHAAAIARENPVALAQLTAYLHVIDSVDSLYQKYGVSEQKDRDDSIKRAAKLVGLRLPNAPTGRPEGAGSGGS</sequence>
<gene>
    <name evidence="2" type="ORF">EMH_0074210</name>
</gene>